<dbReference type="GO" id="GO:0006281">
    <property type="term" value="P:DNA repair"/>
    <property type="evidence" value="ECO:0007669"/>
    <property type="project" value="UniProtKB-KW"/>
</dbReference>
<keyword evidence="1" id="KW-0347">Helicase</keyword>
<keyword evidence="1" id="KW-0234">DNA repair</keyword>
<feature type="domain" description="DNA helicase Pif1-like DEAD-box helicase" evidence="2">
    <location>
        <begin position="2"/>
        <end position="69"/>
    </location>
</feature>
<gene>
    <name evidence="3" type="ORF">PHYBLDRAFT_87100</name>
</gene>
<reference evidence="4" key="1">
    <citation type="submission" date="2015-06" db="EMBL/GenBank/DDBJ databases">
        <title>Expansion of signal transduction pathways in fungi by whole-genome duplication.</title>
        <authorList>
            <consortium name="DOE Joint Genome Institute"/>
            <person name="Corrochano L.M."/>
            <person name="Kuo A."/>
            <person name="Marcet-Houben M."/>
            <person name="Polaino S."/>
            <person name="Salamov A."/>
            <person name="Villalobos J.M."/>
            <person name="Alvarez M.I."/>
            <person name="Avalos J."/>
            <person name="Benito E.P."/>
            <person name="Benoit I."/>
            <person name="Burger G."/>
            <person name="Camino L.P."/>
            <person name="Canovas D."/>
            <person name="Cerda-Olmedo E."/>
            <person name="Cheng J.-F."/>
            <person name="Dominguez A."/>
            <person name="Elias M."/>
            <person name="Eslava A.P."/>
            <person name="Glaser F."/>
            <person name="Grimwood J."/>
            <person name="Gutierrez G."/>
            <person name="Heitman J."/>
            <person name="Henrissat B."/>
            <person name="Iturriaga E.A."/>
            <person name="Lang B.F."/>
            <person name="Lavin J.L."/>
            <person name="Lee S."/>
            <person name="Li W."/>
            <person name="Lindquist E."/>
            <person name="Lopez-Garcia S."/>
            <person name="Luque E.M."/>
            <person name="Marcos A.T."/>
            <person name="Martin J."/>
            <person name="McCluskey K."/>
            <person name="Medina H.R."/>
            <person name="Miralles-Duran A."/>
            <person name="Miyazaki A."/>
            <person name="Munoz-Torres E."/>
            <person name="Oguiza J.A."/>
            <person name="Ohm R."/>
            <person name="Olmedo M."/>
            <person name="Orejas M."/>
            <person name="Ortiz-Castellanos L."/>
            <person name="Pisabarro A.G."/>
            <person name="Rodriguez-Romero J."/>
            <person name="Ruiz-Herrera J."/>
            <person name="Ruiz-Vazquez R."/>
            <person name="Sanz C."/>
            <person name="Schackwitz W."/>
            <person name="Schmutz J."/>
            <person name="Shahriari M."/>
            <person name="Shelest E."/>
            <person name="Silva-Franco F."/>
            <person name="Soanes D."/>
            <person name="Syed K."/>
            <person name="Tagua V.G."/>
            <person name="Talbot N.J."/>
            <person name="Thon M."/>
            <person name="De vries R.P."/>
            <person name="Wiebenga A."/>
            <person name="Yadav J.S."/>
            <person name="Braun E.L."/>
            <person name="Baker S."/>
            <person name="Garre V."/>
            <person name="Horwitz B."/>
            <person name="Torres-Martinez S."/>
            <person name="Idnurm A."/>
            <person name="Herrera-Estrella A."/>
            <person name="Gabaldon T."/>
            <person name="Grigoriev I.V."/>
        </authorList>
    </citation>
    <scope>NUCLEOTIDE SEQUENCE [LARGE SCALE GENOMIC DNA]</scope>
    <source>
        <strain evidence="4">NRRL 1555(-)</strain>
    </source>
</reference>
<feature type="non-terminal residue" evidence="3">
    <location>
        <position position="125"/>
    </location>
</feature>
<accession>A0A167N2Z8</accession>
<keyword evidence="1" id="KW-0547">Nucleotide-binding</keyword>
<evidence type="ECO:0000313" key="4">
    <source>
        <dbReference type="Proteomes" id="UP000077315"/>
    </source>
</evidence>
<dbReference type="GO" id="GO:0000723">
    <property type="term" value="P:telomere maintenance"/>
    <property type="evidence" value="ECO:0007669"/>
    <property type="project" value="InterPro"/>
</dbReference>
<dbReference type="GeneID" id="29004559"/>
<keyword evidence="1" id="KW-0233">DNA recombination</keyword>
<dbReference type="InParanoid" id="A0A167N2Z8"/>
<dbReference type="OrthoDB" id="5860629at2759"/>
<dbReference type="Proteomes" id="UP000077315">
    <property type="component" value="Unassembled WGS sequence"/>
</dbReference>
<name>A0A167N2Z8_PHYB8</name>
<feature type="non-terminal residue" evidence="3">
    <location>
        <position position="1"/>
    </location>
</feature>
<comment type="cofactor">
    <cofactor evidence="1">
        <name>Mg(2+)</name>
        <dbReference type="ChEBI" id="CHEBI:18420"/>
    </cofactor>
</comment>
<evidence type="ECO:0000313" key="3">
    <source>
        <dbReference type="EMBL" id="OAD74840.1"/>
    </source>
</evidence>
<dbReference type="EC" id="5.6.2.3" evidence="1"/>
<organism evidence="3 4">
    <name type="scientific">Phycomyces blakesleeanus (strain ATCC 8743b / DSM 1359 / FGSC 10004 / NBRC 33097 / NRRL 1555)</name>
    <dbReference type="NCBI Taxonomy" id="763407"/>
    <lineage>
        <taxon>Eukaryota</taxon>
        <taxon>Fungi</taxon>
        <taxon>Fungi incertae sedis</taxon>
        <taxon>Mucoromycota</taxon>
        <taxon>Mucoromycotina</taxon>
        <taxon>Mucoromycetes</taxon>
        <taxon>Mucorales</taxon>
        <taxon>Phycomycetaceae</taxon>
        <taxon>Phycomyces</taxon>
    </lineage>
</organism>
<keyword evidence="1" id="KW-0378">Hydrolase</keyword>
<dbReference type="AlphaFoldDB" id="A0A167N2Z8"/>
<dbReference type="GO" id="GO:0016887">
    <property type="term" value="F:ATP hydrolysis activity"/>
    <property type="evidence" value="ECO:0007669"/>
    <property type="project" value="RHEA"/>
</dbReference>
<comment type="catalytic activity">
    <reaction evidence="1">
        <text>ATP + H2O = ADP + phosphate + H(+)</text>
        <dbReference type="Rhea" id="RHEA:13065"/>
        <dbReference type="ChEBI" id="CHEBI:15377"/>
        <dbReference type="ChEBI" id="CHEBI:15378"/>
        <dbReference type="ChEBI" id="CHEBI:30616"/>
        <dbReference type="ChEBI" id="CHEBI:43474"/>
        <dbReference type="ChEBI" id="CHEBI:456216"/>
        <dbReference type="EC" id="5.6.2.3"/>
    </reaction>
</comment>
<dbReference type="RefSeq" id="XP_018292880.1">
    <property type="nucleotide sequence ID" value="XM_018443654.1"/>
</dbReference>
<keyword evidence="1" id="KW-0067">ATP-binding</keyword>
<dbReference type="VEuPathDB" id="FungiDB:PHYBLDRAFT_87100"/>
<dbReference type="InterPro" id="IPR010285">
    <property type="entry name" value="DNA_helicase_pif1-like_DEAD"/>
</dbReference>
<dbReference type="GO" id="GO:0006310">
    <property type="term" value="P:DNA recombination"/>
    <property type="evidence" value="ECO:0007669"/>
    <property type="project" value="UniProtKB-KW"/>
</dbReference>
<evidence type="ECO:0000256" key="1">
    <source>
        <dbReference type="RuleBase" id="RU363044"/>
    </source>
</evidence>
<dbReference type="PANTHER" id="PTHR10492">
    <property type="match status" value="1"/>
</dbReference>
<protein>
    <recommendedName>
        <fullName evidence="1">ATP-dependent DNA helicase</fullName>
        <ecNumber evidence="1">5.6.2.3</ecNumber>
    </recommendedName>
</protein>
<keyword evidence="4" id="KW-1185">Reference proteome</keyword>
<dbReference type="GO" id="GO:0043139">
    <property type="term" value="F:5'-3' DNA helicase activity"/>
    <property type="evidence" value="ECO:0007669"/>
    <property type="project" value="UniProtKB-EC"/>
</dbReference>
<keyword evidence="1" id="KW-0227">DNA damage</keyword>
<comment type="similarity">
    <text evidence="1">Belongs to the helicase family.</text>
</comment>
<dbReference type="GO" id="GO:0005524">
    <property type="term" value="F:ATP binding"/>
    <property type="evidence" value="ECO:0007669"/>
    <property type="project" value="UniProtKB-KW"/>
</dbReference>
<proteinExistence type="inferred from homology"/>
<sequence length="125" mass="13715">LLFVDSSSSTEKSLLFKALLNCVRAQNKTVFSVASSGIAAILLPGRRTAHSRFNIPLNINHNSSCSVVDSAYKHISFAGKMFAFDCDFQQILPVIKWATLSDVVGVCLNCATLWRSVKVLHLTQN</sequence>
<evidence type="ECO:0000259" key="2">
    <source>
        <dbReference type="Pfam" id="PF05970"/>
    </source>
</evidence>
<dbReference type="Pfam" id="PF05970">
    <property type="entry name" value="PIF1"/>
    <property type="match status" value="2"/>
</dbReference>
<dbReference type="EMBL" id="KV440978">
    <property type="protein sequence ID" value="OAD74840.1"/>
    <property type="molecule type" value="Genomic_DNA"/>
</dbReference>
<dbReference type="PANTHER" id="PTHR10492:SF57">
    <property type="entry name" value="ATP-DEPENDENT DNA HELICASE"/>
    <property type="match status" value="1"/>
</dbReference>
<feature type="domain" description="DNA helicase Pif1-like DEAD-box helicase" evidence="2">
    <location>
        <begin position="71"/>
        <end position="125"/>
    </location>
</feature>
<dbReference type="STRING" id="763407.A0A167N2Z8"/>